<dbReference type="AlphaFoldDB" id="A0A8T2GYN8"/>
<dbReference type="EMBL" id="JAEFBK010000001">
    <property type="protein sequence ID" value="KAG7652625.1"/>
    <property type="molecule type" value="Genomic_DNA"/>
</dbReference>
<reference evidence="1 2" key="1">
    <citation type="submission" date="2020-12" db="EMBL/GenBank/DDBJ databases">
        <title>Concerted genomic and epigenomic changes stabilize Arabidopsis allopolyploids.</title>
        <authorList>
            <person name="Chen Z."/>
        </authorList>
    </citation>
    <scope>NUCLEOTIDE SEQUENCE [LARGE SCALE GENOMIC DNA]</scope>
    <source>
        <strain evidence="1">Allo738</strain>
        <tissue evidence="1">Leaf</tissue>
    </source>
</reference>
<protein>
    <submittedName>
        <fullName evidence="1">Uncharacterized protein</fullName>
    </submittedName>
</protein>
<evidence type="ECO:0000313" key="1">
    <source>
        <dbReference type="EMBL" id="KAG7652625.1"/>
    </source>
</evidence>
<proteinExistence type="predicted"/>
<organism evidence="1 2">
    <name type="scientific">Arabidopsis thaliana x Arabidopsis arenosa</name>
    <dbReference type="NCBI Taxonomy" id="1240361"/>
    <lineage>
        <taxon>Eukaryota</taxon>
        <taxon>Viridiplantae</taxon>
        <taxon>Streptophyta</taxon>
        <taxon>Embryophyta</taxon>
        <taxon>Tracheophyta</taxon>
        <taxon>Spermatophyta</taxon>
        <taxon>Magnoliopsida</taxon>
        <taxon>eudicotyledons</taxon>
        <taxon>Gunneridae</taxon>
        <taxon>Pentapetalae</taxon>
        <taxon>rosids</taxon>
        <taxon>malvids</taxon>
        <taxon>Brassicales</taxon>
        <taxon>Brassicaceae</taxon>
        <taxon>Camelineae</taxon>
        <taxon>Arabidopsis</taxon>
    </lineage>
</organism>
<evidence type="ECO:0000313" key="2">
    <source>
        <dbReference type="Proteomes" id="UP000694240"/>
    </source>
</evidence>
<accession>A0A8T2GYN8</accession>
<gene>
    <name evidence="1" type="ORF">ISN45_At01g073330</name>
</gene>
<keyword evidence="2" id="KW-1185">Reference proteome</keyword>
<sequence length="36" mass="4120">MNKLSGWVHCNGKLKRDWISATAIEGGSYSHFQFYS</sequence>
<name>A0A8T2GYN8_9BRAS</name>
<comment type="caution">
    <text evidence="1">The sequence shown here is derived from an EMBL/GenBank/DDBJ whole genome shotgun (WGS) entry which is preliminary data.</text>
</comment>
<dbReference type="Proteomes" id="UP000694240">
    <property type="component" value="Chromosome 1"/>
</dbReference>